<dbReference type="OrthoDB" id="283815at2759"/>
<evidence type="ECO:0000256" key="10">
    <source>
        <dbReference type="ARBA" id="ARBA00023212"/>
    </source>
</evidence>
<organism evidence="14 15">
    <name type="scientific">Hyphopichia burtonii NRRL Y-1933</name>
    <dbReference type="NCBI Taxonomy" id="984485"/>
    <lineage>
        <taxon>Eukaryota</taxon>
        <taxon>Fungi</taxon>
        <taxon>Dikarya</taxon>
        <taxon>Ascomycota</taxon>
        <taxon>Saccharomycotina</taxon>
        <taxon>Pichiomycetes</taxon>
        <taxon>Debaryomycetaceae</taxon>
        <taxon>Hyphopichia</taxon>
    </lineage>
</organism>
<dbReference type="PANTHER" id="PTHR13034:SF2">
    <property type="entry name" value="DYNACTIN SUBUNIT 4"/>
    <property type="match status" value="1"/>
</dbReference>
<keyword evidence="8" id="KW-0007">Acetylation</keyword>
<evidence type="ECO:0000256" key="1">
    <source>
        <dbReference type="ARBA" id="ARBA00004300"/>
    </source>
</evidence>
<comment type="subunit">
    <text evidence="13">Subunit of dynactin, a multiprotein complex part of a tripartite complex with dynein and a adapter, such as BICDL1, BICD2 or HOOK3. The dynactin complex is built around ACTR1A/ACTB filament and consists of an actin-related filament composed of a shoulder domain, a pointed end and a barbed end. Its length is defined by its flexible shoulder domain. The soulder is composed of 2 DCTN1 subunits, 4 DCTN2 and 2 DCTN3. The 4 DCNT2 (via N-terminus) bind the ACTR1A filament and act as molecular rulers to determine the length. The pointed end is important for binding dynein-dynactin cargo adapters. Consists of 4 subunits: ACTR10, DCNT4, DCTN5 and DCTN6. The barbed end is composed of a CAPZA1:CAPZB heterodimers, which binds ACTR1A/ACTB filament and dynactin and stabilizes dynactin. Interacts with ATP7B, but not ATP7A, in a copper-dependent manner. Interacts with ANK2; this interaction is required for localization at costameres. Interacts with N4BP2L1.</text>
</comment>
<reference evidence="15" key="1">
    <citation type="submission" date="2016-05" db="EMBL/GenBank/DDBJ databases">
        <title>Comparative genomics of biotechnologically important yeasts.</title>
        <authorList>
            <consortium name="DOE Joint Genome Institute"/>
            <person name="Riley R."/>
            <person name="Haridas S."/>
            <person name="Wolfe K.H."/>
            <person name="Lopes M.R."/>
            <person name="Hittinger C.T."/>
            <person name="Goker M."/>
            <person name="Salamov A."/>
            <person name="Wisecaver J."/>
            <person name="Long T.M."/>
            <person name="Aerts A.L."/>
            <person name="Barry K."/>
            <person name="Choi C."/>
            <person name="Clum A."/>
            <person name="Coughlan A.Y."/>
            <person name="Deshpande S."/>
            <person name="Douglass A.P."/>
            <person name="Hanson S.J."/>
            <person name="Klenk H.-P."/>
            <person name="Labutti K."/>
            <person name="Lapidus A."/>
            <person name="Lindquist E."/>
            <person name="Lipzen A."/>
            <person name="Meier-Kolthoff J.P."/>
            <person name="Ohm R.A."/>
            <person name="Otillar R.P."/>
            <person name="Pangilinan J."/>
            <person name="Peng Y."/>
            <person name="Rokas A."/>
            <person name="Rosa C.A."/>
            <person name="Scheuner C."/>
            <person name="Sibirny A.A."/>
            <person name="Slot J.C."/>
            <person name="Stielow J.B."/>
            <person name="Sun H."/>
            <person name="Kurtzman C.P."/>
            <person name="Blackwell M."/>
            <person name="Grigoriev I.V."/>
            <person name="Jeffries T.W."/>
        </authorList>
    </citation>
    <scope>NUCLEOTIDE SEQUENCE [LARGE SCALE GENOMIC DNA]</scope>
    <source>
        <strain evidence="15">NRRL Y-1933</strain>
    </source>
</reference>
<evidence type="ECO:0000256" key="2">
    <source>
        <dbReference type="ARBA" id="ARBA00004529"/>
    </source>
</evidence>
<keyword evidence="6" id="KW-0597">Phosphoprotein</keyword>
<dbReference type="STRING" id="984485.A0A1E4RLF1"/>
<keyword evidence="7" id="KW-0832">Ubl conjugation</keyword>
<proteinExistence type="inferred from homology"/>
<accession>A0A1E4RLF1</accession>
<dbReference type="Proteomes" id="UP000095085">
    <property type="component" value="Unassembled WGS sequence"/>
</dbReference>
<dbReference type="GeneID" id="30997570"/>
<comment type="similarity">
    <text evidence="11">Belongs to the dynactin subunit 4 family.</text>
</comment>
<keyword evidence="10" id="KW-0206">Cytoskeleton</keyword>
<dbReference type="GO" id="GO:0001725">
    <property type="term" value="C:stress fiber"/>
    <property type="evidence" value="ECO:0007669"/>
    <property type="project" value="UniProtKB-SubCell"/>
</dbReference>
<dbReference type="PANTHER" id="PTHR13034">
    <property type="entry name" value="DYNACTIN P62 SUBUNIT"/>
    <property type="match status" value="1"/>
</dbReference>
<evidence type="ECO:0000313" key="14">
    <source>
        <dbReference type="EMBL" id="ODV68093.1"/>
    </source>
</evidence>
<dbReference type="EMBL" id="KV454540">
    <property type="protein sequence ID" value="ODV68093.1"/>
    <property type="molecule type" value="Genomic_DNA"/>
</dbReference>
<protein>
    <recommendedName>
        <fullName evidence="12">Dynactin subunit 4</fullName>
    </recommendedName>
</protein>
<evidence type="ECO:0000256" key="13">
    <source>
        <dbReference type="ARBA" id="ARBA00093507"/>
    </source>
</evidence>
<evidence type="ECO:0000256" key="11">
    <source>
        <dbReference type="ARBA" id="ARBA00034776"/>
    </source>
</evidence>
<keyword evidence="4" id="KW-0963">Cytoplasm</keyword>
<evidence type="ECO:0000256" key="5">
    <source>
        <dbReference type="ARBA" id="ARBA00022499"/>
    </source>
</evidence>
<dbReference type="RefSeq" id="XP_020077160.1">
    <property type="nucleotide sequence ID" value="XM_020223021.1"/>
</dbReference>
<dbReference type="GO" id="GO:0005869">
    <property type="term" value="C:dynactin complex"/>
    <property type="evidence" value="ECO:0007669"/>
    <property type="project" value="InterPro"/>
</dbReference>
<evidence type="ECO:0000256" key="9">
    <source>
        <dbReference type="ARBA" id="ARBA00023054"/>
    </source>
</evidence>
<sequence>MSRIYTNSQVFCLCSGQSVDEETKLPYAINEPGSCHQLANLLFCANCQGHKCKTNCCSFDIECKFCPNCLFDYTGSSDMVCSKNCFDCPLCDSTLSISVSDDTLDGKPGKVFKFKCLHCRYSYKTGIITKPKSLINIIKSEKKKINAFPQIYLKFLNGYNDLVTLQQLQQQLNKRLVKMTQSKKQNKHLSDNILTRMKQMNVSNVNKDTFDEMDILKHKIDSNHSIELNEDQDKLDAQQIASKSEGGGFIAYERQAKLNIDMLQNINATKSVGKNLGLFPVAKSLRAKKSYKCLNCNTPLVVPTKDPLLIKFLTKWNAIDYLPTIQITGLVNKPYPKSLRINHLEPFIINVMNPLEYDISASIFILSELSKGFINLRYDSNQPYVTQLTLPLTNFSVPGNSSSNDDKTPYIKTIPTPLLTQNTKFSRAELLMRLGKLNSQNKSVSPDESIDIENTMIEKGVNWILIPISLVVNYTMSQLSNVDYEDEVNIKIPFYITIEAKLPEEIKKLGTSKKGLKYGFWNIVDLGSFAISNN</sequence>
<dbReference type="AlphaFoldDB" id="A0A1E4RLF1"/>
<name>A0A1E4RLF1_9ASCO</name>
<dbReference type="InterPro" id="IPR008603">
    <property type="entry name" value="DCTN4"/>
</dbReference>
<evidence type="ECO:0000256" key="3">
    <source>
        <dbReference type="ARBA" id="ARBA00004657"/>
    </source>
</evidence>
<evidence type="ECO:0000313" key="15">
    <source>
        <dbReference type="Proteomes" id="UP000095085"/>
    </source>
</evidence>
<evidence type="ECO:0000256" key="8">
    <source>
        <dbReference type="ARBA" id="ARBA00022990"/>
    </source>
</evidence>
<keyword evidence="5" id="KW-1017">Isopeptide bond</keyword>
<keyword evidence="9" id="KW-0175">Coiled coil</keyword>
<evidence type="ECO:0000256" key="6">
    <source>
        <dbReference type="ARBA" id="ARBA00022553"/>
    </source>
</evidence>
<comment type="subcellular location">
    <subcellularLocation>
        <location evidence="1">Cytoplasm</location>
        <location evidence="1">Cytoskeleton</location>
        <location evidence="1">Microtubule organizing center</location>
        <location evidence="1">Centrosome</location>
    </subcellularLocation>
    <subcellularLocation>
        <location evidence="2">Cytoplasm</location>
        <location evidence="2">Cytoskeleton</location>
        <location evidence="2">Stress fiber</location>
    </subcellularLocation>
    <subcellularLocation>
        <location evidence="3">Cytoplasm</location>
        <location evidence="3">Myofibril</location>
    </subcellularLocation>
</comment>
<evidence type="ECO:0000256" key="12">
    <source>
        <dbReference type="ARBA" id="ARBA00034864"/>
    </source>
</evidence>
<gene>
    <name evidence="14" type="ORF">HYPBUDRAFT_202294</name>
</gene>
<dbReference type="Pfam" id="PF05502">
    <property type="entry name" value="Dynactin_p62"/>
    <property type="match status" value="2"/>
</dbReference>
<evidence type="ECO:0000256" key="4">
    <source>
        <dbReference type="ARBA" id="ARBA00022490"/>
    </source>
</evidence>
<evidence type="ECO:0000256" key="7">
    <source>
        <dbReference type="ARBA" id="ARBA00022843"/>
    </source>
</evidence>
<keyword evidence="15" id="KW-1185">Reference proteome</keyword>